<name>A0A7T3E6J8_SPHPI</name>
<dbReference type="Proteomes" id="UP000594836">
    <property type="component" value="Chromosome"/>
</dbReference>
<reference evidence="1 2" key="1">
    <citation type="submission" date="2020-12" db="EMBL/GenBank/DDBJ databases">
        <title>FDA dAtabase for Regulatory Grade micrObial Sequences (FDA-ARGOS): Supporting development and validation of Infectious Disease Dx tests.</title>
        <authorList>
            <person name="Sproer C."/>
            <person name="Gronow S."/>
            <person name="Severitt S."/>
            <person name="Schroder I."/>
            <person name="Tallon L."/>
            <person name="Sadzewicz L."/>
            <person name="Zhao X."/>
            <person name="Boylan J."/>
            <person name="Ott S."/>
            <person name="Bowen H."/>
            <person name="Vavikolanu K."/>
            <person name="Mehta A."/>
            <person name="Aluvathingal J."/>
            <person name="Nadendla S."/>
            <person name="Lowell S."/>
            <person name="Myers T."/>
            <person name="Yan Y."/>
            <person name="Sichtig H."/>
        </authorList>
    </citation>
    <scope>NUCLEOTIDE SEQUENCE [LARGE SCALE GENOMIC DNA]</scope>
    <source>
        <strain evidence="1 2">FDAARGOS_881</strain>
    </source>
</reference>
<organism evidence="1 2">
    <name type="scientific">Sphingomonas paucimobilis</name>
    <name type="common">Pseudomonas paucimobilis</name>
    <dbReference type="NCBI Taxonomy" id="13689"/>
    <lineage>
        <taxon>Bacteria</taxon>
        <taxon>Pseudomonadati</taxon>
        <taxon>Pseudomonadota</taxon>
        <taxon>Alphaproteobacteria</taxon>
        <taxon>Sphingomonadales</taxon>
        <taxon>Sphingomonadaceae</taxon>
        <taxon>Sphingomonas</taxon>
    </lineage>
</organism>
<sequence length="86" mass="8560">MTLSSGPVVLASVAVSLDPQPNMGVAVQVQALPVLGDRITLATTCPMGAFVAALDATQAQMLIDDLTKGIAALGRIEAGSPSGAVQ</sequence>
<accession>A0A7T3E6J8</accession>
<evidence type="ECO:0000313" key="2">
    <source>
        <dbReference type="Proteomes" id="UP000594836"/>
    </source>
</evidence>
<dbReference type="RefSeq" id="WP_197939184.1">
    <property type="nucleotide sequence ID" value="NZ_CP065713.1"/>
</dbReference>
<dbReference type="AlphaFoldDB" id="A0A7T3E6J8"/>
<gene>
    <name evidence="1" type="ORF">I6G38_05365</name>
</gene>
<dbReference type="EMBL" id="CP065713">
    <property type="protein sequence ID" value="QPT09685.1"/>
    <property type="molecule type" value="Genomic_DNA"/>
</dbReference>
<protein>
    <submittedName>
        <fullName evidence="1">Uncharacterized protein</fullName>
    </submittedName>
</protein>
<evidence type="ECO:0000313" key="1">
    <source>
        <dbReference type="EMBL" id="QPT09685.1"/>
    </source>
</evidence>
<proteinExistence type="predicted"/>